<dbReference type="InterPro" id="IPR005814">
    <property type="entry name" value="Aminotrans_3"/>
</dbReference>
<dbReference type="Proteomes" id="UP000287447">
    <property type="component" value="Unassembled WGS sequence"/>
</dbReference>
<sequence>MSQSPSPKSDFLARADSVLLRFGAHYFDKQIVSADGSYVIAEDGQKILDFTSGQMSAILGHRHPELTAVVHEWTDRLVHLHSCMLSPPVLDLAEALVKITPDGLDRVLLLSTGGEANDAAVRLAKLVTGGFEVVSFAQSWHGMTGGAAAATYAAGRKGYGPTAPGNFSIPVPNAFRPRFPGVTIDWRDELDDAFKLIDAQSTGAPAAFIAEPILSTGGIIDLPEGYLAALKQKCTERGMLLILDEAQTGIGRTGLMFAFERDGVVPDILTLSKTLGAGLPLSAVMTSAAIEATAHERGFLFYTTHVADPLPAAVGAKVIEIALRDDLPGRAARLGGRLEDGLRALANKYEKIGDVRGRGLLLGLEVVTDRASKRPDEAYGVKVMEICARDGLNMNIASLPGLSAVFRIAPPLSVTEGEVDEALDILDGALAEAMG</sequence>
<dbReference type="InterPro" id="IPR049704">
    <property type="entry name" value="Aminotrans_3_PPA_site"/>
</dbReference>
<evidence type="ECO:0000256" key="1">
    <source>
        <dbReference type="ARBA" id="ARBA00001933"/>
    </source>
</evidence>
<name>A0A3S2VRL9_9PROT</name>
<accession>A0A3S2VRL9</accession>
<evidence type="ECO:0000256" key="4">
    <source>
        <dbReference type="RuleBase" id="RU003560"/>
    </source>
</evidence>
<dbReference type="PANTHER" id="PTHR45688">
    <property type="match status" value="1"/>
</dbReference>
<dbReference type="PIRSF" id="PIRSF000521">
    <property type="entry name" value="Transaminase_4ab_Lys_Orn"/>
    <property type="match status" value="1"/>
</dbReference>
<proteinExistence type="inferred from homology"/>
<evidence type="ECO:0000256" key="2">
    <source>
        <dbReference type="ARBA" id="ARBA00008954"/>
    </source>
</evidence>
<dbReference type="OrthoDB" id="9801834at2"/>
<dbReference type="GO" id="GO:0030170">
    <property type="term" value="F:pyridoxal phosphate binding"/>
    <property type="evidence" value="ECO:0007669"/>
    <property type="project" value="InterPro"/>
</dbReference>
<dbReference type="EMBL" id="SADE01000001">
    <property type="protein sequence ID" value="RVU38834.1"/>
    <property type="molecule type" value="Genomic_DNA"/>
</dbReference>
<dbReference type="CDD" id="cd00610">
    <property type="entry name" value="OAT_like"/>
    <property type="match status" value="1"/>
</dbReference>
<dbReference type="GO" id="GO:0008483">
    <property type="term" value="F:transaminase activity"/>
    <property type="evidence" value="ECO:0007669"/>
    <property type="project" value="UniProtKB-KW"/>
</dbReference>
<dbReference type="SUPFAM" id="SSF53383">
    <property type="entry name" value="PLP-dependent transferases"/>
    <property type="match status" value="1"/>
</dbReference>
<dbReference type="InterPro" id="IPR015424">
    <property type="entry name" value="PyrdxlP-dep_Trfase"/>
</dbReference>
<keyword evidence="3 4" id="KW-0663">Pyridoxal phosphate</keyword>
<keyword evidence="6" id="KW-1185">Reference proteome</keyword>
<dbReference type="Gene3D" id="3.90.1150.10">
    <property type="entry name" value="Aspartate Aminotransferase, domain 1"/>
    <property type="match status" value="1"/>
</dbReference>
<dbReference type="RefSeq" id="WP_127764205.1">
    <property type="nucleotide sequence ID" value="NZ_SADE01000001.1"/>
</dbReference>
<dbReference type="AlphaFoldDB" id="A0A3S2VRL9"/>
<dbReference type="Pfam" id="PF00202">
    <property type="entry name" value="Aminotran_3"/>
    <property type="match status" value="1"/>
</dbReference>
<dbReference type="InterPro" id="IPR015422">
    <property type="entry name" value="PyrdxlP-dep_Trfase_small"/>
</dbReference>
<keyword evidence="5" id="KW-0808">Transferase</keyword>
<protein>
    <submittedName>
        <fullName evidence="5">Aspartate aminotransferase family protein</fullName>
    </submittedName>
</protein>
<comment type="caution">
    <text evidence="5">The sequence shown here is derived from an EMBL/GenBank/DDBJ whole genome shotgun (WGS) entry which is preliminary data.</text>
</comment>
<gene>
    <name evidence="5" type="ORF">EOI86_06090</name>
</gene>
<dbReference type="PANTHER" id="PTHR45688:SF13">
    <property type="entry name" value="ALANINE--GLYOXYLATE AMINOTRANSFERASE 2-LIKE"/>
    <property type="match status" value="1"/>
</dbReference>
<reference evidence="6" key="1">
    <citation type="submission" date="2019-01" db="EMBL/GenBank/DDBJ databases">
        <title>Gri0909 isolated from a small marine red alga.</title>
        <authorList>
            <person name="Kim J."/>
            <person name="Jeong S.E."/>
            <person name="Jeon C.O."/>
        </authorList>
    </citation>
    <scope>NUCLEOTIDE SEQUENCE [LARGE SCALE GENOMIC DNA]</scope>
    <source>
        <strain evidence="6">Gri0909</strain>
    </source>
</reference>
<comment type="similarity">
    <text evidence="2 4">Belongs to the class-III pyridoxal-phosphate-dependent aminotransferase family.</text>
</comment>
<comment type="cofactor">
    <cofactor evidence="1">
        <name>pyridoxal 5'-phosphate</name>
        <dbReference type="ChEBI" id="CHEBI:597326"/>
    </cofactor>
</comment>
<evidence type="ECO:0000313" key="5">
    <source>
        <dbReference type="EMBL" id="RVU38834.1"/>
    </source>
</evidence>
<evidence type="ECO:0000256" key="3">
    <source>
        <dbReference type="ARBA" id="ARBA00022898"/>
    </source>
</evidence>
<evidence type="ECO:0000313" key="6">
    <source>
        <dbReference type="Proteomes" id="UP000287447"/>
    </source>
</evidence>
<dbReference type="Gene3D" id="3.40.640.10">
    <property type="entry name" value="Type I PLP-dependent aspartate aminotransferase-like (Major domain)"/>
    <property type="match status" value="1"/>
</dbReference>
<dbReference type="PROSITE" id="PS00600">
    <property type="entry name" value="AA_TRANSFER_CLASS_3"/>
    <property type="match status" value="1"/>
</dbReference>
<dbReference type="InterPro" id="IPR015421">
    <property type="entry name" value="PyrdxlP-dep_Trfase_major"/>
</dbReference>
<keyword evidence="5" id="KW-0032">Aminotransferase</keyword>
<organism evidence="5 6">
    <name type="scientific">Hwanghaeella grinnelliae</name>
    <dbReference type="NCBI Taxonomy" id="2500179"/>
    <lineage>
        <taxon>Bacteria</taxon>
        <taxon>Pseudomonadati</taxon>
        <taxon>Pseudomonadota</taxon>
        <taxon>Alphaproteobacteria</taxon>
        <taxon>Rhodospirillales</taxon>
        <taxon>Rhodospirillaceae</taxon>
        <taxon>Hwanghaeella</taxon>
    </lineage>
</organism>